<comment type="caution">
    <text evidence="2">The sequence shown here is derived from an EMBL/GenBank/DDBJ whole genome shotgun (WGS) entry which is preliminary data.</text>
</comment>
<evidence type="ECO:0000256" key="1">
    <source>
        <dbReference type="SAM" id="MobiDB-lite"/>
    </source>
</evidence>
<proteinExistence type="predicted"/>
<evidence type="ECO:0000313" key="2">
    <source>
        <dbReference type="EMBL" id="GAA4488687.1"/>
    </source>
</evidence>
<dbReference type="EMBL" id="BAABFB010000073">
    <property type="protein sequence ID" value="GAA4488687.1"/>
    <property type="molecule type" value="Genomic_DNA"/>
</dbReference>
<sequence>MVGCPRSGIPGTLQGRDYRTLTAGESVEFDIGDGIKGPRGGETCSGSDPARLLRSE</sequence>
<protein>
    <recommendedName>
        <fullName evidence="4">Cold shock CspA family protein</fullName>
    </recommendedName>
</protein>
<accession>A0ABP8PK43</accession>
<name>A0ABP8PK43_9NOCA</name>
<evidence type="ECO:0000313" key="3">
    <source>
        <dbReference type="Proteomes" id="UP001501183"/>
    </source>
</evidence>
<keyword evidence="3" id="KW-1185">Reference proteome</keyword>
<organism evidence="2 3">
    <name type="scientific">Rhodococcus olei</name>
    <dbReference type="NCBI Taxonomy" id="2161675"/>
    <lineage>
        <taxon>Bacteria</taxon>
        <taxon>Bacillati</taxon>
        <taxon>Actinomycetota</taxon>
        <taxon>Actinomycetes</taxon>
        <taxon>Mycobacteriales</taxon>
        <taxon>Nocardiaceae</taxon>
        <taxon>Rhodococcus</taxon>
    </lineage>
</organism>
<feature type="region of interest" description="Disordered" evidence="1">
    <location>
        <begin position="32"/>
        <end position="56"/>
    </location>
</feature>
<dbReference type="Proteomes" id="UP001501183">
    <property type="component" value="Unassembled WGS sequence"/>
</dbReference>
<gene>
    <name evidence="2" type="ORF">GCM10023094_49000</name>
</gene>
<reference evidence="3" key="1">
    <citation type="journal article" date="2019" name="Int. J. Syst. Evol. Microbiol.">
        <title>The Global Catalogue of Microorganisms (GCM) 10K type strain sequencing project: providing services to taxonomists for standard genome sequencing and annotation.</title>
        <authorList>
            <consortium name="The Broad Institute Genomics Platform"/>
            <consortium name="The Broad Institute Genome Sequencing Center for Infectious Disease"/>
            <person name="Wu L."/>
            <person name="Ma J."/>
        </authorList>
    </citation>
    <scope>NUCLEOTIDE SEQUENCE [LARGE SCALE GENOMIC DNA]</scope>
    <source>
        <strain evidence="3">JCM 32206</strain>
    </source>
</reference>
<evidence type="ECO:0008006" key="4">
    <source>
        <dbReference type="Google" id="ProtNLM"/>
    </source>
</evidence>